<dbReference type="EMBL" id="CP111020">
    <property type="protein sequence ID" value="WAR15402.1"/>
    <property type="molecule type" value="Genomic_DNA"/>
</dbReference>
<dbReference type="PANTHER" id="PTHR13563:SF5">
    <property type="entry name" value="TRNA METHYLTRANSFERASE 10 HOMOLOG C"/>
    <property type="match status" value="1"/>
</dbReference>
<evidence type="ECO:0000259" key="5">
    <source>
        <dbReference type="PROSITE" id="PS51675"/>
    </source>
</evidence>
<evidence type="ECO:0000256" key="2">
    <source>
        <dbReference type="ARBA" id="ARBA00022679"/>
    </source>
</evidence>
<keyword evidence="1" id="KW-0489">Methyltransferase</keyword>
<dbReference type="Proteomes" id="UP001164746">
    <property type="component" value="Chromosome 9"/>
</dbReference>
<dbReference type="PANTHER" id="PTHR13563">
    <property type="entry name" value="TRNA (GUANINE-9-) METHYLTRANSFERASE"/>
    <property type="match status" value="1"/>
</dbReference>
<reference evidence="6" key="1">
    <citation type="submission" date="2022-11" db="EMBL/GenBank/DDBJ databases">
        <title>Centuries of genome instability and evolution in soft-shell clam transmissible cancer (bioRxiv).</title>
        <authorList>
            <person name="Hart S.F.M."/>
            <person name="Yonemitsu M.A."/>
            <person name="Giersch R.M."/>
            <person name="Beal B.F."/>
            <person name="Arriagada G."/>
            <person name="Davis B.W."/>
            <person name="Ostrander E.A."/>
            <person name="Goff S.P."/>
            <person name="Metzger M.J."/>
        </authorList>
    </citation>
    <scope>NUCLEOTIDE SEQUENCE</scope>
    <source>
        <strain evidence="6">MELC-2E11</strain>
        <tissue evidence="6">Siphon/mantle</tissue>
    </source>
</reference>
<keyword evidence="7" id="KW-1185">Reference proteome</keyword>
<dbReference type="PROSITE" id="PS51675">
    <property type="entry name" value="SAM_MT_TRM10"/>
    <property type="match status" value="1"/>
</dbReference>
<evidence type="ECO:0000256" key="4">
    <source>
        <dbReference type="SAM" id="MobiDB-lite"/>
    </source>
</evidence>
<evidence type="ECO:0000313" key="7">
    <source>
        <dbReference type="Proteomes" id="UP001164746"/>
    </source>
</evidence>
<keyword evidence="2" id="KW-0808">Transferase</keyword>
<evidence type="ECO:0000256" key="3">
    <source>
        <dbReference type="ARBA" id="ARBA00022691"/>
    </source>
</evidence>
<name>A0ABY7F2V6_MYAAR</name>
<dbReference type="InterPro" id="IPR007356">
    <property type="entry name" value="tRNA_m1G_MeTrfase_euk"/>
</dbReference>
<organism evidence="6 7">
    <name type="scientific">Mya arenaria</name>
    <name type="common">Soft-shell clam</name>
    <dbReference type="NCBI Taxonomy" id="6604"/>
    <lineage>
        <taxon>Eukaryota</taxon>
        <taxon>Metazoa</taxon>
        <taxon>Spiralia</taxon>
        <taxon>Lophotrochozoa</taxon>
        <taxon>Mollusca</taxon>
        <taxon>Bivalvia</taxon>
        <taxon>Autobranchia</taxon>
        <taxon>Heteroconchia</taxon>
        <taxon>Euheterodonta</taxon>
        <taxon>Imparidentia</taxon>
        <taxon>Neoheterodontei</taxon>
        <taxon>Myida</taxon>
        <taxon>Myoidea</taxon>
        <taxon>Myidae</taxon>
        <taxon>Mya</taxon>
    </lineage>
</organism>
<evidence type="ECO:0000313" key="6">
    <source>
        <dbReference type="EMBL" id="WAR15402.1"/>
    </source>
</evidence>
<dbReference type="InterPro" id="IPR038459">
    <property type="entry name" value="MT_TRM10-typ_sf"/>
</dbReference>
<dbReference type="Gene3D" id="3.40.1280.30">
    <property type="match status" value="1"/>
</dbReference>
<dbReference type="InterPro" id="IPR028564">
    <property type="entry name" value="MT_TRM10-typ"/>
</dbReference>
<feature type="compositionally biased region" description="Polar residues" evidence="4">
    <location>
        <begin position="81"/>
        <end position="98"/>
    </location>
</feature>
<gene>
    <name evidence="6" type="ORF">MAR_005507</name>
</gene>
<accession>A0ABY7F2V6</accession>
<proteinExistence type="predicted"/>
<sequence>MFQARLVFRRILSTKQPCFSKSLKTFLRRRQFCSSADVTSITGNTLNNAVDNHSNTADRINSSADRLNSIAIDQNSAADSEISSGNRVNERVNGNISDSDNEGVPLNHYKGNIRQHRLDKAKEFMDNLSPELIEKKKQIEAIIEGLIVSNALVPDNIDLIDWQQLLGRNATYHSIAKYCKYLFLAETSKKNDQQKKMARRLELQERNKIPMPEDQFKYNLPLFQREIVKKNWSRLRCLTSSIPMILDFNYPDCSIREKTQSMSQLSEIMRVNYTHPQPCHLHMTSAMDNDFLKEFHELNGDVLCGTVHEKPFWEVFPKDNLVYLTPDGPALKHFTGNEIFIIGGLVDIYDAAPVSYIKAKKLGIRCASLPLMEHLLRKYFPKTQEGWRGKQLAQERSRDSSFVKKIKRYEQHITY</sequence>
<keyword evidence="3" id="KW-0949">S-adenosyl-L-methionine</keyword>
<protein>
    <submittedName>
        <fullName evidence="6">MRRP1-like protein</fullName>
    </submittedName>
</protein>
<feature type="region of interest" description="Disordered" evidence="4">
    <location>
        <begin position="81"/>
        <end position="107"/>
    </location>
</feature>
<feature type="domain" description="SAM-dependent MTase TRM10-type" evidence="5">
    <location>
        <begin position="230"/>
        <end position="415"/>
    </location>
</feature>
<evidence type="ECO:0000256" key="1">
    <source>
        <dbReference type="ARBA" id="ARBA00022603"/>
    </source>
</evidence>